<evidence type="ECO:0000313" key="10">
    <source>
        <dbReference type="Proteomes" id="UP001161409"/>
    </source>
</evidence>
<protein>
    <submittedName>
        <fullName evidence="9">Acyl-CoA dehydrogenase</fullName>
    </submittedName>
</protein>
<dbReference type="Pfam" id="PF02771">
    <property type="entry name" value="Acyl-CoA_dh_N"/>
    <property type="match status" value="1"/>
</dbReference>
<dbReference type="SUPFAM" id="SSF47203">
    <property type="entry name" value="Acyl-CoA dehydrogenase C-terminal domain-like"/>
    <property type="match status" value="1"/>
</dbReference>
<dbReference type="InterPro" id="IPR017620">
    <property type="entry name" value="Cyc-hxne_CoA_dehydrogenase"/>
</dbReference>
<dbReference type="Gene3D" id="2.40.110.10">
    <property type="entry name" value="Butyryl-CoA Dehydrogenase, subunit A, domain 2"/>
    <property type="match status" value="1"/>
</dbReference>
<dbReference type="Gene3D" id="1.20.140.10">
    <property type="entry name" value="Butyryl-CoA Dehydrogenase, subunit A, domain 3"/>
    <property type="match status" value="1"/>
</dbReference>
<comment type="similarity">
    <text evidence="2 5">Belongs to the acyl-CoA dehydrogenase family.</text>
</comment>
<reference evidence="9" key="2">
    <citation type="submission" date="2023-01" db="EMBL/GenBank/DDBJ databases">
        <title>Draft genome sequence of Sneathiella chinensis strain NBRC 103408.</title>
        <authorList>
            <person name="Sun Q."/>
            <person name="Mori K."/>
        </authorList>
    </citation>
    <scope>NUCLEOTIDE SEQUENCE</scope>
    <source>
        <strain evidence="9">NBRC 103408</strain>
    </source>
</reference>
<comment type="cofactor">
    <cofactor evidence="1 5">
        <name>FAD</name>
        <dbReference type="ChEBI" id="CHEBI:57692"/>
    </cofactor>
</comment>
<dbReference type="PANTHER" id="PTHR43884:SF37">
    <property type="entry name" value="ACYL-COA DEHYDROGENASE"/>
    <property type="match status" value="1"/>
</dbReference>
<evidence type="ECO:0000256" key="5">
    <source>
        <dbReference type="RuleBase" id="RU362125"/>
    </source>
</evidence>
<dbReference type="InterPro" id="IPR009075">
    <property type="entry name" value="AcylCo_DH/oxidase_C"/>
</dbReference>
<name>A0ABQ5U8A4_9PROT</name>
<dbReference type="NCBIfam" id="TIGR03207">
    <property type="entry name" value="cyc_hxne_CoA_dh"/>
    <property type="match status" value="1"/>
</dbReference>
<keyword evidence="10" id="KW-1185">Reference proteome</keyword>
<evidence type="ECO:0000259" key="7">
    <source>
        <dbReference type="Pfam" id="PF02770"/>
    </source>
</evidence>
<dbReference type="InterPro" id="IPR006091">
    <property type="entry name" value="Acyl-CoA_Oxase/DH_mid-dom"/>
</dbReference>
<dbReference type="InterPro" id="IPR037069">
    <property type="entry name" value="AcylCoA_DH/ox_N_sf"/>
</dbReference>
<evidence type="ECO:0000256" key="1">
    <source>
        <dbReference type="ARBA" id="ARBA00001974"/>
    </source>
</evidence>
<dbReference type="PIRSF" id="PIRSF016578">
    <property type="entry name" value="HsaA"/>
    <property type="match status" value="1"/>
</dbReference>
<evidence type="ECO:0000313" key="9">
    <source>
        <dbReference type="EMBL" id="GLQ08026.1"/>
    </source>
</evidence>
<evidence type="ECO:0000259" key="8">
    <source>
        <dbReference type="Pfam" id="PF02771"/>
    </source>
</evidence>
<keyword evidence="5" id="KW-0560">Oxidoreductase</keyword>
<organism evidence="9 10">
    <name type="scientific">Sneathiella chinensis</name>
    <dbReference type="NCBI Taxonomy" id="349750"/>
    <lineage>
        <taxon>Bacteria</taxon>
        <taxon>Pseudomonadati</taxon>
        <taxon>Pseudomonadota</taxon>
        <taxon>Alphaproteobacteria</taxon>
        <taxon>Sneathiellales</taxon>
        <taxon>Sneathiellaceae</taxon>
        <taxon>Sneathiella</taxon>
    </lineage>
</organism>
<evidence type="ECO:0000256" key="3">
    <source>
        <dbReference type="ARBA" id="ARBA00022630"/>
    </source>
</evidence>
<dbReference type="InterPro" id="IPR013786">
    <property type="entry name" value="AcylCoA_DH/ox_N"/>
</dbReference>
<dbReference type="PANTHER" id="PTHR43884">
    <property type="entry name" value="ACYL-COA DEHYDROGENASE"/>
    <property type="match status" value="1"/>
</dbReference>
<proteinExistence type="inferred from homology"/>
<dbReference type="CDD" id="cd00567">
    <property type="entry name" value="ACAD"/>
    <property type="match status" value="1"/>
</dbReference>
<dbReference type="InterPro" id="IPR036250">
    <property type="entry name" value="AcylCo_DH-like_C"/>
</dbReference>
<dbReference type="SUPFAM" id="SSF56645">
    <property type="entry name" value="Acyl-CoA dehydrogenase NM domain-like"/>
    <property type="match status" value="1"/>
</dbReference>
<evidence type="ECO:0000259" key="6">
    <source>
        <dbReference type="Pfam" id="PF00441"/>
    </source>
</evidence>
<reference evidence="9" key="1">
    <citation type="journal article" date="2014" name="Int. J. Syst. Evol. Microbiol.">
        <title>Complete genome of a new Firmicutes species belonging to the dominant human colonic microbiota ('Ruminococcus bicirculans') reveals two chromosomes and a selective capacity to utilize plant glucans.</title>
        <authorList>
            <consortium name="NISC Comparative Sequencing Program"/>
            <person name="Wegmann U."/>
            <person name="Louis P."/>
            <person name="Goesmann A."/>
            <person name="Henrissat B."/>
            <person name="Duncan S.H."/>
            <person name="Flint H.J."/>
        </authorList>
    </citation>
    <scope>NUCLEOTIDE SEQUENCE</scope>
    <source>
        <strain evidence="9">NBRC 103408</strain>
    </source>
</reference>
<feature type="domain" description="Acyl-CoA oxidase/dehydrogenase middle" evidence="7">
    <location>
        <begin position="122"/>
        <end position="216"/>
    </location>
</feature>
<dbReference type="Pfam" id="PF02770">
    <property type="entry name" value="Acyl-CoA_dh_M"/>
    <property type="match status" value="1"/>
</dbReference>
<dbReference type="Gene3D" id="1.10.540.10">
    <property type="entry name" value="Acyl-CoA dehydrogenase/oxidase, N-terminal domain"/>
    <property type="match status" value="1"/>
</dbReference>
<feature type="domain" description="Acyl-CoA dehydrogenase/oxidase C-terminal" evidence="6">
    <location>
        <begin position="231"/>
        <end position="375"/>
    </location>
</feature>
<dbReference type="InterPro" id="IPR046373">
    <property type="entry name" value="Acyl-CoA_Oxase/DH_mid-dom_sf"/>
</dbReference>
<feature type="domain" description="Acyl-CoA dehydrogenase/oxidase N-terminal" evidence="8">
    <location>
        <begin position="6"/>
        <end position="117"/>
    </location>
</feature>
<dbReference type="InterPro" id="IPR009100">
    <property type="entry name" value="AcylCoA_DH/oxidase_NM_dom_sf"/>
</dbReference>
<dbReference type="EMBL" id="BSNF01000010">
    <property type="protein sequence ID" value="GLQ08026.1"/>
    <property type="molecule type" value="Genomic_DNA"/>
</dbReference>
<evidence type="ECO:0000256" key="4">
    <source>
        <dbReference type="ARBA" id="ARBA00022827"/>
    </source>
</evidence>
<gene>
    <name evidence="9" type="ORF">GCM10007924_32480</name>
</gene>
<sequence length="381" mass="41803">MQFGLSEEQLAIVQTARNFAADQVAPGYQERDRSGTFSRSLTQKMGALGLIAPEQPVELGGSGASHVTSGLIMETLAEADFNMAYVQLLASLNTQILTRYARPELAQHWVPRICAGEIILGVALTEPGGGSDAANLQLKAQKVAGGYRLSGEKTSISMADQADLMIVFARTGERDSRAKGVSAFLVPMQQEGISCQRFDDLGQRCIGRGSIFFDDVFVPDDHRLGEENRAFSQVMEGFDFSRALIGLQCLAVAQASLRESWKYSQQREAFGQPIGVNQGVTFPLAEAETMVEAARLLCQKTLWLKDQGLPHTTEAAMCKWWPPKLAFEVVHQCLLTHGHGGYGRDYPFEQRLRDVLGLQIGDGTAQIMKMIIARQKMGENQ</sequence>
<accession>A0ABQ5U8A4</accession>
<comment type="caution">
    <text evidence="9">The sequence shown here is derived from an EMBL/GenBank/DDBJ whole genome shotgun (WGS) entry which is preliminary data.</text>
</comment>
<evidence type="ECO:0000256" key="2">
    <source>
        <dbReference type="ARBA" id="ARBA00009347"/>
    </source>
</evidence>
<dbReference type="Proteomes" id="UP001161409">
    <property type="component" value="Unassembled WGS sequence"/>
</dbReference>
<dbReference type="Pfam" id="PF00441">
    <property type="entry name" value="Acyl-CoA_dh_1"/>
    <property type="match status" value="1"/>
</dbReference>
<keyword evidence="3 5" id="KW-0285">Flavoprotein</keyword>
<dbReference type="RefSeq" id="WP_169560097.1">
    <property type="nucleotide sequence ID" value="NZ_BSNF01000010.1"/>
</dbReference>
<keyword evidence="4 5" id="KW-0274">FAD</keyword>